<comment type="caution">
    <text evidence="2">The sequence shown here is derived from an EMBL/GenBank/DDBJ whole genome shotgun (WGS) entry which is preliminary data.</text>
</comment>
<dbReference type="Pfam" id="PF05641">
    <property type="entry name" value="Agenet"/>
    <property type="match status" value="1"/>
</dbReference>
<dbReference type="PANTHER" id="PTHR36805:SF7">
    <property type="entry name" value="AGENET DOMAIN-CONTAINING PROTEIN"/>
    <property type="match status" value="1"/>
</dbReference>
<dbReference type="EMBL" id="JADCNM010000007">
    <property type="protein sequence ID" value="KAG0475780.1"/>
    <property type="molecule type" value="Genomic_DNA"/>
</dbReference>
<feature type="domain" description="Agenet-like" evidence="1">
    <location>
        <begin position="13"/>
        <end position="89"/>
    </location>
</feature>
<organism evidence="2 3">
    <name type="scientific">Vanilla planifolia</name>
    <name type="common">Vanilla</name>
    <dbReference type="NCBI Taxonomy" id="51239"/>
    <lineage>
        <taxon>Eukaryota</taxon>
        <taxon>Viridiplantae</taxon>
        <taxon>Streptophyta</taxon>
        <taxon>Embryophyta</taxon>
        <taxon>Tracheophyta</taxon>
        <taxon>Spermatophyta</taxon>
        <taxon>Magnoliopsida</taxon>
        <taxon>Liliopsida</taxon>
        <taxon>Asparagales</taxon>
        <taxon>Orchidaceae</taxon>
        <taxon>Vanilloideae</taxon>
        <taxon>Vanilleae</taxon>
        <taxon>Vanilla</taxon>
    </lineage>
</organism>
<evidence type="ECO:0000259" key="1">
    <source>
        <dbReference type="Pfam" id="PF05641"/>
    </source>
</evidence>
<reference evidence="2 3" key="1">
    <citation type="journal article" date="2020" name="Nat. Food">
        <title>A phased Vanilla planifolia genome enables genetic improvement of flavour and production.</title>
        <authorList>
            <person name="Hasing T."/>
            <person name="Tang H."/>
            <person name="Brym M."/>
            <person name="Khazi F."/>
            <person name="Huang T."/>
            <person name="Chambers A.H."/>
        </authorList>
    </citation>
    <scope>NUCLEOTIDE SEQUENCE [LARGE SCALE GENOMIC DNA]</scope>
    <source>
        <tissue evidence="2">Leaf</tissue>
    </source>
</reference>
<dbReference type="InterPro" id="IPR008395">
    <property type="entry name" value="Agenet-like_dom"/>
</dbReference>
<name>A0A835UX84_VANPL</name>
<dbReference type="Proteomes" id="UP000639772">
    <property type="component" value="Chromosome 7"/>
</dbReference>
<evidence type="ECO:0000313" key="2">
    <source>
        <dbReference type="EMBL" id="KAG0475780.1"/>
    </source>
</evidence>
<protein>
    <recommendedName>
        <fullName evidence="1">Agenet-like domain-containing protein</fullName>
    </recommendedName>
</protein>
<dbReference type="AlphaFoldDB" id="A0A835UX84"/>
<accession>A0A835UX84</accession>
<dbReference type="PANTHER" id="PTHR36805">
    <property type="entry name" value="AGENET DOMAIN-CONTAINING PROTEIN"/>
    <property type="match status" value="1"/>
</dbReference>
<dbReference type="OrthoDB" id="1894168at2759"/>
<proteinExistence type="predicted"/>
<evidence type="ECO:0000313" key="3">
    <source>
        <dbReference type="Proteomes" id="UP000639772"/>
    </source>
</evidence>
<gene>
    <name evidence="2" type="ORF">HPP92_015466</name>
</gene>
<sequence length="136" mass="15971">MDSNDLSLPFKAGQEAESRSFEEGYRSAWFRCKIKGISCRKGALGHRLEYYDYPDEKIRWVKLYQKPPCVVEGLELHKKMELMVRPRYPLFYRESDLPVPLPECDVIVISNDTWKVGDLVDWWCDGCFGQAKLPKY</sequence>